<dbReference type="GO" id="GO:0000027">
    <property type="term" value="P:ribosomal large subunit assembly"/>
    <property type="evidence" value="ECO:0007669"/>
    <property type="project" value="TreeGrafter"/>
</dbReference>
<evidence type="ECO:0000256" key="5">
    <source>
        <dbReference type="SAM" id="MobiDB-lite"/>
    </source>
</evidence>
<organism evidence="7 8">
    <name type="scientific">Chloropicon primus</name>
    <dbReference type="NCBI Taxonomy" id="1764295"/>
    <lineage>
        <taxon>Eukaryota</taxon>
        <taxon>Viridiplantae</taxon>
        <taxon>Chlorophyta</taxon>
        <taxon>Chloropicophyceae</taxon>
        <taxon>Chloropicales</taxon>
        <taxon>Chloropicaceae</taxon>
        <taxon>Chloropicon</taxon>
    </lineage>
</organism>
<keyword evidence="4" id="KW-0539">Nucleus</keyword>
<feature type="region of interest" description="Disordered" evidence="5">
    <location>
        <begin position="252"/>
        <end position="277"/>
    </location>
</feature>
<dbReference type="SUPFAM" id="SSF52954">
    <property type="entry name" value="Class II aaRS ABD-related"/>
    <property type="match status" value="1"/>
</dbReference>
<name>A0A5B8N0L2_9CHLO</name>
<comment type="subcellular location">
    <subcellularLocation>
        <location evidence="1">Nucleus</location>
        <location evidence="1">Nucleolus</location>
    </subcellularLocation>
</comment>
<dbReference type="EMBL" id="CP031049">
    <property type="protein sequence ID" value="QDZ25304.1"/>
    <property type="molecule type" value="Genomic_DNA"/>
</dbReference>
<sequence length="294" mass="33912">MVRSKGVKGGGVSIDGELDIVKSKERKRKDLEKVLLLCTRGVTHRHRHLFQDLLQLLPSGKKENKLDTKKDKDVVNEIAELKGCTSCILFEVRKRMDLYLWMAKTPNGPSIKFHVQNIHTMAELKLTGNHLKGSRAILSFDGSFDEQPHLQLLKELLSQIFGSSTKKHQKTKPFIDHVFSFTFADNRIWFRNYQIVLSDERAKTNFEKMKLVEVGPRFVLNPVKMFAGSFKGQVLYENPSYVSPNVMRADERKGKSSRYVQKVKAKKRRKLHEESNAKTPDEFADLWRDHEGSD</sequence>
<comment type="similarity">
    <text evidence="2">Belongs to the BRX1 family.</text>
</comment>
<dbReference type="Pfam" id="PF04427">
    <property type="entry name" value="Brix"/>
    <property type="match status" value="1"/>
</dbReference>
<feature type="compositionally biased region" description="Basic residues" evidence="5">
    <location>
        <begin position="261"/>
        <end position="270"/>
    </location>
</feature>
<evidence type="ECO:0000256" key="3">
    <source>
        <dbReference type="ARBA" id="ARBA00022517"/>
    </source>
</evidence>
<dbReference type="OrthoDB" id="1638493at2759"/>
<dbReference type="PANTHER" id="PTHR13634:SF0">
    <property type="entry name" value="RIBOSOME BIOGENESIS PROTEIN BRX1 HOMOLOG"/>
    <property type="match status" value="1"/>
</dbReference>
<dbReference type="InterPro" id="IPR007109">
    <property type="entry name" value="Brix"/>
</dbReference>
<dbReference type="SMART" id="SM00879">
    <property type="entry name" value="Brix"/>
    <property type="match status" value="1"/>
</dbReference>
<evidence type="ECO:0000313" key="8">
    <source>
        <dbReference type="Proteomes" id="UP000316726"/>
    </source>
</evidence>
<evidence type="ECO:0000259" key="6">
    <source>
        <dbReference type="PROSITE" id="PS50833"/>
    </source>
</evidence>
<accession>A0A5B8N0L2</accession>
<dbReference type="PROSITE" id="PS50833">
    <property type="entry name" value="BRIX"/>
    <property type="match status" value="1"/>
</dbReference>
<dbReference type="GO" id="GO:0005730">
    <property type="term" value="C:nucleolus"/>
    <property type="evidence" value="ECO:0007669"/>
    <property type="project" value="UniProtKB-SubCell"/>
</dbReference>
<feature type="domain" description="Brix" evidence="6">
    <location>
        <begin position="32"/>
        <end position="231"/>
    </location>
</feature>
<dbReference type="Proteomes" id="UP000316726">
    <property type="component" value="Chromosome 16"/>
</dbReference>
<dbReference type="PANTHER" id="PTHR13634">
    <property type="entry name" value="RIBOSOME BIOGENESIS PROTEIN BRIX"/>
    <property type="match status" value="1"/>
</dbReference>
<evidence type="ECO:0000256" key="1">
    <source>
        <dbReference type="ARBA" id="ARBA00004604"/>
    </source>
</evidence>
<dbReference type="GO" id="GO:0006364">
    <property type="term" value="P:rRNA processing"/>
    <property type="evidence" value="ECO:0007669"/>
    <property type="project" value="InterPro"/>
</dbReference>
<dbReference type="AlphaFoldDB" id="A0A5B8N0L2"/>
<proteinExistence type="inferred from homology"/>
<dbReference type="InterPro" id="IPR026532">
    <property type="entry name" value="BRX1"/>
</dbReference>
<reference evidence="7 8" key="1">
    <citation type="submission" date="2018-07" db="EMBL/GenBank/DDBJ databases">
        <title>The complete nuclear genome of the prasinophyte Chloropicon primus (CCMP1205).</title>
        <authorList>
            <person name="Pombert J.-F."/>
            <person name="Otis C."/>
            <person name="Turmel M."/>
            <person name="Lemieux C."/>
        </authorList>
    </citation>
    <scope>NUCLEOTIDE SEQUENCE [LARGE SCALE GENOMIC DNA]</scope>
    <source>
        <strain evidence="7 8">CCMP1205</strain>
    </source>
</reference>
<gene>
    <name evidence="7" type="ORF">A3770_16p78220</name>
</gene>
<keyword evidence="3" id="KW-0690">Ribosome biogenesis</keyword>
<evidence type="ECO:0000256" key="4">
    <source>
        <dbReference type="ARBA" id="ARBA00023242"/>
    </source>
</evidence>
<evidence type="ECO:0000313" key="7">
    <source>
        <dbReference type="EMBL" id="QDZ25304.1"/>
    </source>
</evidence>
<protein>
    <submittedName>
        <fullName evidence="7">Brix domain-containing protein</fullName>
    </submittedName>
</protein>
<keyword evidence="8" id="KW-1185">Reference proteome</keyword>
<evidence type="ECO:0000256" key="2">
    <source>
        <dbReference type="ARBA" id="ARBA00006369"/>
    </source>
</evidence>
<dbReference type="STRING" id="1764295.A0A5B8N0L2"/>
<dbReference type="GO" id="GO:0019843">
    <property type="term" value="F:rRNA binding"/>
    <property type="evidence" value="ECO:0007669"/>
    <property type="project" value="InterPro"/>
</dbReference>